<proteinExistence type="predicted"/>
<sequence length="412" mass="43531">MSSTGGNLGPAAEAARWAVWSEDDAQELLRSFLPLGMVAEGPRAQLVLADWQGASFDALAGMVALAQQLQHVPQDRLLETRELVESGLLVERAGVAGHPTFEAAGEWKLAKSWSRGGKAEATMRLRFLHKWAQEMLDGPAVGVGGAPPLTEERVQQLLSASVAKAVQDALAAQLTAVPTPGGGMVLSTASQRVSFAPGTAGGLLSGPEGQYRAALAALQARREGWSRERPMDAVCTLVAEGARLRPVLVACTAEHDFKAPGRALEAEEFEALVWARPGLLVHGGGLDELPPAEEATVEDWHVYVQLALERVTEMQRVARGKGEEPYEDVMSDSFFRKRPRSNSPDPGGAAAAATALLAGAPPGIPQLTATRRAELVAQAAGMRTLPQDVLARALQSGDIPDTIGKPPRAPPC</sequence>
<keyword evidence="2" id="KW-1185">Reference proteome</keyword>
<reference evidence="1 2" key="1">
    <citation type="journal article" date="2015" name="Genome Biol. Evol.">
        <title>Comparative Genomics of a Bacterivorous Green Alga Reveals Evolutionary Causalities and Consequences of Phago-Mixotrophic Mode of Nutrition.</title>
        <authorList>
            <person name="Burns J.A."/>
            <person name="Paasch A."/>
            <person name="Narechania A."/>
            <person name="Kim E."/>
        </authorList>
    </citation>
    <scope>NUCLEOTIDE SEQUENCE [LARGE SCALE GENOMIC DNA]</scope>
    <source>
        <strain evidence="1 2">PLY_AMNH</strain>
    </source>
</reference>
<evidence type="ECO:0000313" key="2">
    <source>
        <dbReference type="Proteomes" id="UP001190700"/>
    </source>
</evidence>
<comment type="caution">
    <text evidence="1">The sequence shown here is derived from an EMBL/GenBank/DDBJ whole genome shotgun (WGS) entry which is preliminary data.</text>
</comment>
<accession>A0AAE0KP80</accession>
<protein>
    <submittedName>
        <fullName evidence="1">Uncharacterized protein</fullName>
    </submittedName>
</protein>
<dbReference type="Proteomes" id="UP001190700">
    <property type="component" value="Unassembled WGS sequence"/>
</dbReference>
<dbReference type="EMBL" id="LGRX02022423">
    <property type="protein sequence ID" value="KAK3255633.1"/>
    <property type="molecule type" value="Genomic_DNA"/>
</dbReference>
<gene>
    <name evidence="1" type="ORF">CYMTET_35197</name>
</gene>
<evidence type="ECO:0000313" key="1">
    <source>
        <dbReference type="EMBL" id="KAK3255633.1"/>
    </source>
</evidence>
<organism evidence="1 2">
    <name type="scientific">Cymbomonas tetramitiformis</name>
    <dbReference type="NCBI Taxonomy" id="36881"/>
    <lineage>
        <taxon>Eukaryota</taxon>
        <taxon>Viridiplantae</taxon>
        <taxon>Chlorophyta</taxon>
        <taxon>Pyramimonadophyceae</taxon>
        <taxon>Pyramimonadales</taxon>
        <taxon>Pyramimonadaceae</taxon>
        <taxon>Cymbomonas</taxon>
    </lineage>
</organism>
<dbReference type="AlphaFoldDB" id="A0AAE0KP80"/>
<name>A0AAE0KP80_9CHLO</name>